<reference evidence="1 2" key="1">
    <citation type="submission" date="2016-11" db="EMBL/GenBank/DDBJ databases">
        <authorList>
            <person name="Jaros S."/>
            <person name="Januszkiewicz K."/>
            <person name="Wedrychowicz H."/>
        </authorList>
    </citation>
    <scope>NUCLEOTIDE SEQUENCE [LARGE SCALE GENOMIC DNA]</scope>
    <source>
        <strain evidence="1 2">DSM 19980</strain>
    </source>
</reference>
<accession>A0A1M5EMZ6</accession>
<protein>
    <submittedName>
        <fullName evidence="1">Uncharacterized protein</fullName>
    </submittedName>
</protein>
<proteinExistence type="predicted"/>
<keyword evidence="2" id="KW-1185">Reference proteome</keyword>
<evidence type="ECO:0000313" key="1">
    <source>
        <dbReference type="EMBL" id="SHF80481.1"/>
    </source>
</evidence>
<evidence type="ECO:0000313" key="2">
    <source>
        <dbReference type="Proteomes" id="UP000184346"/>
    </source>
</evidence>
<dbReference type="AlphaFoldDB" id="A0A1M5EMZ6"/>
<organism evidence="1 2">
    <name type="scientific">Modicisalibacter ilicicola DSM 19980</name>
    <dbReference type="NCBI Taxonomy" id="1121942"/>
    <lineage>
        <taxon>Bacteria</taxon>
        <taxon>Pseudomonadati</taxon>
        <taxon>Pseudomonadota</taxon>
        <taxon>Gammaproteobacteria</taxon>
        <taxon>Oceanospirillales</taxon>
        <taxon>Halomonadaceae</taxon>
        <taxon>Modicisalibacter</taxon>
    </lineage>
</organism>
<dbReference type="EMBL" id="FQUJ01000024">
    <property type="protein sequence ID" value="SHF80481.1"/>
    <property type="molecule type" value="Genomic_DNA"/>
</dbReference>
<sequence length="47" mass="5250">MDAIEIRDVKRLGQLIRRTRKQQGLTLVTLAGVCHDPPSPDESGSYK</sequence>
<feature type="non-terminal residue" evidence="1">
    <location>
        <position position="47"/>
    </location>
</feature>
<gene>
    <name evidence="1" type="ORF">SAMN02745148_03569</name>
</gene>
<dbReference type="Proteomes" id="UP000184346">
    <property type="component" value="Unassembled WGS sequence"/>
</dbReference>
<name>A0A1M5EMZ6_9GAMM</name>